<gene>
    <name evidence="1" type="ORF">ACOLOM_LOCUS5089</name>
</gene>
<reference evidence="1" key="1">
    <citation type="submission" date="2021-06" db="EMBL/GenBank/DDBJ databases">
        <authorList>
            <person name="Kallberg Y."/>
            <person name="Tangrot J."/>
            <person name="Rosling A."/>
        </authorList>
    </citation>
    <scope>NUCLEOTIDE SEQUENCE</scope>
    <source>
        <strain evidence="1">CL356</strain>
    </source>
</reference>
<name>A0ACA9M374_9GLOM</name>
<dbReference type="Proteomes" id="UP000789525">
    <property type="component" value="Unassembled WGS sequence"/>
</dbReference>
<organism evidence="1 2">
    <name type="scientific">Acaulospora colombiana</name>
    <dbReference type="NCBI Taxonomy" id="27376"/>
    <lineage>
        <taxon>Eukaryota</taxon>
        <taxon>Fungi</taxon>
        <taxon>Fungi incertae sedis</taxon>
        <taxon>Mucoromycota</taxon>
        <taxon>Glomeromycotina</taxon>
        <taxon>Glomeromycetes</taxon>
        <taxon>Diversisporales</taxon>
        <taxon>Acaulosporaceae</taxon>
        <taxon>Acaulospora</taxon>
    </lineage>
</organism>
<accession>A0ACA9M374</accession>
<evidence type="ECO:0000313" key="1">
    <source>
        <dbReference type="EMBL" id="CAG8557190.1"/>
    </source>
</evidence>
<protein>
    <submittedName>
        <fullName evidence="1">424_t:CDS:1</fullName>
    </submittedName>
</protein>
<dbReference type="EMBL" id="CAJVPT010008957">
    <property type="protein sequence ID" value="CAG8557190.1"/>
    <property type="molecule type" value="Genomic_DNA"/>
</dbReference>
<sequence>MSQNNGLSMSISVMSVTFLTFISGYGATKLYNTLMKQQNDAPFSCQKLLKLTKTSSRLPQPRCNEIEKLVITYNKLQRDAIYTRNKYKKKLNIILEEIEEIREEIYNFECQTAIKIFEILDEIEICHNLSTDSNSVMSHIKGLKLKLEEEEENQNETLELMQIELGHLIWKYEELEKCEIQEWRSALKNLQKVQSQLCRATNWAMKVSKKREIRLDPKNIIN</sequence>
<keyword evidence="2" id="KW-1185">Reference proteome</keyword>
<evidence type="ECO:0000313" key="2">
    <source>
        <dbReference type="Proteomes" id="UP000789525"/>
    </source>
</evidence>
<proteinExistence type="predicted"/>
<comment type="caution">
    <text evidence="1">The sequence shown here is derived from an EMBL/GenBank/DDBJ whole genome shotgun (WGS) entry which is preliminary data.</text>
</comment>